<evidence type="ECO:0000313" key="6">
    <source>
        <dbReference type="Proteomes" id="UP001324427"/>
    </source>
</evidence>
<dbReference type="Pfam" id="PF26121">
    <property type="entry name" value="HTH_CDT1"/>
    <property type="match status" value="1"/>
</dbReference>
<name>A0AAV9J4U3_9PEZI</name>
<evidence type="ECO:0000259" key="4">
    <source>
        <dbReference type="Pfam" id="PF16679"/>
    </source>
</evidence>
<reference evidence="5 6" key="1">
    <citation type="submission" date="2021-11" db="EMBL/GenBank/DDBJ databases">
        <title>Black yeast isolated from Biological Soil Crust.</title>
        <authorList>
            <person name="Kurbessoian T."/>
        </authorList>
    </citation>
    <scope>NUCLEOTIDE SEQUENCE [LARGE SCALE GENOMIC DNA]</scope>
    <source>
        <strain evidence="5 6">CCFEE 5522</strain>
    </source>
</reference>
<gene>
    <name evidence="5" type="ORF">LTR36_010472</name>
</gene>
<sequence>MAISRKRKHASADDGNASKQTSSILTQKNIKVFAAVSKAVVPLDDGVKTKKRKMGREEVGDAQDKANEVPSPSVSAAKMKPTRAGKLQVAESLVHEHEHETAERAAPQAATKDDKKRKRKTVDRVPEESDEETIDTQPKAGDSIFKQFAKKPTSGTPRTKRFKSALPPSPMETPSKRAAALFSNLQLDVAAQPIPFSLTNKQQVGIDTPPLTPDAEEAAQSVSFVGEDMALPDDLQDLARLHSAFLSALSMHYAHNGTASPVYTQALLPQITKTWKKRSVTLEDLRRVLALSSQPASFILEDYGRGGVCLSRAQPRGRAIKRAASYIDEEELNQCFADALQQQWNASQKAAESNTSHEDAAAFIAHLPLAPVTVHSSAEKAAPLFARGAQRLADIKSAQSASQQASTAPATATTTAQKTTSAVASRGTSLLDRILAKQALTSTTASGPTKVELERRAALHRCEDIARVLSLLAGAKSRCSFSMATVVQHLQQSLRNPITREEVERCLAVMAGEVTPGFVGVVVSGGVKAVVITRALGVGREEVRERVGRALGATV</sequence>
<feature type="compositionally biased region" description="Basic and acidic residues" evidence="3">
    <location>
        <begin position="55"/>
        <end position="67"/>
    </location>
</feature>
<evidence type="ECO:0000256" key="3">
    <source>
        <dbReference type="SAM" id="MobiDB-lite"/>
    </source>
</evidence>
<dbReference type="AlphaFoldDB" id="A0AAV9J4U3"/>
<dbReference type="Proteomes" id="UP001324427">
    <property type="component" value="Unassembled WGS sequence"/>
</dbReference>
<organism evidence="5 6">
    <name type="scientific">Oleoguttula mirabilis</name>
    <dbReference type="NCBI Taxonomy" id="1507867"/>
    <lineage>
        <taxon>Eukaryota</taxon>
        <taxon>Fungi</taxon>
        <taxon>Dikarya</taxon>
        <taxon>Ascomycota</taxon>
        <taxon>Pezizomycotina</taxon>
        <taxon>Dothideomycetes</taxon>
        <taxon>Dothideomycetidae</taxon>
        <taxon>Mycosphaerellales</taxon>
        <taxon>Teratosphaeriaceae</taxon>
        <taxon>Oleoguttula</taxon>
    </lineage>
</organism>
<feature type="region of interest" description="Disordered" evidence="3">
    <location>
        <begin position="1"/>
        <end position="27"/>
    </location>
</feature>
<feature type="compositionally biased region" description="Basic and acidic residues" evidence="3">
    <location>
        <begin position="93"/>
        <end position="103"/>
    </location>
</feature>
<evidence type="ECO:0000313" key="5">
    <source>
        <dbReference type="EMBL" id="KAK4539646.1"/>
    </source>
</evidence>
<feature type="domain" description="DNA replication factor Cdt1 C-terminal" evidence="4">
    <location>
        <begin position="429"/>
        <end position="523"/>
    </location>
</feature>
<feature type="compositionally biased region" description="Polar residues" evidence="3">
    <location>
        <begin position="17"/>
        <end position="27"/>
    </location>
</feature>
<feature type="region of interest" description="Disordered" evidence="3">
    <location>
        <begin position="44"/>
        <end position="174"/>
    </location>
</feature>
<keyword evidence="2" id="KW-0131">Cell cycle</keyword>
<proteinExistence type="inferred from homology"/>
<comment type="similarity">
    <text evidence="1">Belongs to the Cdt1 family.</text>
</comment>
<protein>
    <recommendedName>
        <fullName evidence="4">DNA replication factor Cdt1 C-terminal domain-containing protein</fullName>
    </recommendedName>
</protein>
<dbReference type="Gene3D" id="1.10.10.1420">
    <property type="entry name" value="DNA replication factor Cdt1, C-terminal WH domain"/>
    <property type="match status" value="1"/>
</dbReference>
<evidence type="ECO:0000256" key="1">
    <source>
        <dbReference type="ARBA" id="ARBA00008356"/>
    </source>
</evidence>
<comment type="caution">
    <text evidence="5">The sequence shown here is derived from an EMBL/GenBank/DDBJ whole genome shotgun (WGS) entry which is preliminary data.</text>
</comment>
<dbReference type="InterPro" id="IPR032054">
    <property type="entry name" value="Cdt1_C"/>
</dbReference>
<evidence type="ECO:0000256" key="2">
    <source>
        <dbReference type="ARBA" id="ARBA00023306"/>
    </source>
</evidence>
<accession>A0AAV9J4U3</accession>
<dbReference type="EMBL" id="JAVFHQ010000087">
    <property type="protein sequence ID" value="KAK4539646.1"/>
    <property type="molecule type" value="Genomic_DNA"/>
</dbReference>
<keyword evidence="6" id="KW-1185">Reference proteome</keyword>
<dbReference type="InterPro" id="IPR038090">
    <property type="entry name" value="Cdt1_C_WH_dom_sf"/>
</dbReference>
<dbReference type="Pfam" id="PF16679">
    <property type="entry name" value="CDT1_C"/>
    <property type="match status" value="1"/>
</dbReference>